<gene>
    <name evidence="1" type="ORF">PPENT_87.1.T1420047</name>
</gene>
<dbReference type="AlphaFoldDB" id="A0A8S1Y0D6"/>
<comment type="caution">
    <text evidence="1">The sequence shown here is derived from an EMBL/GenBank/DDBJ whole genome shotgun (WGS) entry which is preliminary data.</text>
</comment>
<accession>A0A8S1Y0D6</accession>
<dbReference type="EMBL" id="CAJJDO010000142">
    <property type="protein sequence ID" value="CAD8205882.1"/>
    <property type="molecule type" value="Genomic_DNA"/>
</dbReference>
<name>A0A8S1Y0D6_9CILI</name>
<evidence type="ECO:0000313" key="1">
    <source>
        <dbReference type="EMBL" id="CAD8205882.1"/>
    </source>
</evidence>
<organism evidence="1 2">
    <name type="scientific">Paramecium pentaurelia</name>
    <dbReference type="NCBI Taxonomy" id="43138"/>
    <lineage>
        <taxon>Eukaryota</taxon>
        <taxon>Sar</taxon>
        <taxon>Alveolata</taxon>
        <taxon>Ciliophora</taxon>
        <taxon>Intramacronucleata</taxon>
        <taxon>Oligohymenophorea</taxon>
        <taxon>Peniculida</taxon>
        <taxon>Parameciidae</taxon>
        <taxon>Paramecium</taxon>
    </lineage>
</organism>
<protein>
    <submittedName>
        <fullName evidence="1">Uncharacterized protein</fullName>
    </submittedName>
</protein>
<reference evidence="1" key="1">
    <citation type="submission" date="2021-01" db="EMBL/GenBank/DDBJ databases">
        <authorList>
            <consortium name="Genoscope - CEA"/>
            <person name="William W."/>
        </authorList>
    </citation>
    <scope>NUCLEOTIDE SEQUENCE</scope>
</reference>
<proteinExistence type="predicted"/>
<dbReference type="Proteomes" id="UP000689195">
    <property type="component" value="Unassembled WGS sequence"/>
</dbReference>
<sequence>MKLTQNNNNQIEDKQNNQENKEYIELLQNCVHYLLLQLEKSDIEVQFQPEFLENIFDFDFGNVNNKAHHISQLTKAINNLQYQQNLKQQNQIKYCQEKITILQQHINHANNINTELMMQLSITNEKNVKLVRELSEKQNKIQEITIQQQIVNMDENSMRIEIDVPQFKENIQNLIWNENKLLNK</sequence>
<evidence type="ECO:0000313" key="2">
    <source>
        <dbReference type="Proteomes" id="UP000689195"/>
    </source>
</evidence>
<keyword evidence="2" id="KW-1185">Reference proteome</keyword>